<evidence type="ECO:0000256" key="1">
    <source>
        <dbReference type="ARBA" id="ARBA00006658"/>
    </source>
</evidence>
<dbReference type="STRING" id="74557.A0A1W0A980"/>
<protein>
    <recommendedName>
        <fullName evidence="4">TIP41-like protein</fullName>
    </recommendedName>
</protein>
<dbReference type="GO" id="GO:0031929">
    <property type="term" value="P:TOR signaling"/>
    <property type="evidence" value="ECO:0007669"/>
    <property type="project" value="TreeGrafter"/>
</dbReference>
<sequence>MSKQYCDHETSSTVLLKEAVSKLQARASLDDVQAHPDGLNVFNIRDWIVAAKKSHITPLNALDELGASIKMTPPEMVFGHNQLLVVHQPTGLSLSFIAIDALAHCHFKEGQQDQLKVSVAKDKSSCEVKELEITYDWTYTTDYKGTLGRANPENNVAMQSNDQPVVRVEDTTDRIDFEKLKVREPILWMEEINLYEDELHDHGISVMSIRMRIMPSGFYILARYWMRLDHVVVRLNETRLHHIFGTDHIMREYTAKEIAFDTLFAQGHPNHMAHYTNIDTYQHLLPTIQAKYQKIYLSNK</sequence>
<organism evidence="2 3">
    <name type="scientific">Thraustotheca clavata</name>
    <dbReference type="NCBI Taxonomy" id="74557"/>
    <lineage>
        <taxon>Eukaryota</taxon>
        <taxon>Sar</taxon>
        <taxon>Stramenopiles</taxon>
        <taxon>Oomycota</taxon>
        <taxon>Saprolegniomycetes</taxon>
        <taxon>Saprolegniales</taxon>
        <taxon>Achlyaceae</taxon>
        <taxon>Thraustotheca</taxon>
    </lineage>
</organism>
<proteinExistence type="inferred from homology"/>
<dbReference type="OrthoDB" id="10253878at2759"/>
<accession>A0A1W0A980</accession>
<dbReference type="Pfam" id="PF04176">
    <property type="entry name" value="TIP41"/>
    <property type="match status" value="1"/>
</dbReference>
<dbReference type="InterPro" id="IPR051330">
    <property type="entry name" value="Phosphatase_reg/MetRdx"/>
</dbReference>
<dbReference type="EMBL" id="JNBS01000301">
    <property type="protein sequence ID" value="OQS06852.1"/>
    <property type="molecule type" value="Genomic_DNA"/>
</dbReference>
<comment type="similarity">
    <text evidence="1">Belongs to the TIP41 family.</text>
</comment>
<evidence type="ECO:0000313" key="3">
    <source>
        <dbReference type="Proteomes" id="UP000243217"/>
    </source>
</evidence>
<name>A0A1W0A980_9STRA</name>
<dbReference type="PANTHER" id="PTHR21021:SF16">
    <property type="entry name" value="TIP41-LIKE PROTEIN"/>
    <property type="match status" value="1"/>
</dbReference>
<dbReference type="AlphaFoldDB" id="A0A1W0A980"/>
<keyword evidence="3" id="KW-1185">Reference proteome</keyword>
<dbReference type="Proteomes" id="UP000243217">
    <property type="component" value="Unassembled WGS sequence"/>
</dbReference>
<dbReference type="PANTHER" id="PTHR21021">
    <property type="entry name" value="GAF/PUTATIVE CYTOSKELETAL PROTEIN"/>
    <property type="match status" value="1"/>
</dbReference>
<evidence type="ECO:0000313" key="2">
    <source>
        <dbReference type="EMBL" id="OQS06852.1"/>
    </source>
</evidence>
<reference evidence="2 3" key="1">
    <citation type="journal article" date="2014" name="Genome Biol. Evol.">
        <title>The secreted proteins of Achlya hypogyna and Thraustotheca clavata identify the ancestral oomycete secretome and reveal gene acquisitions by horizontal gene transfer.</title>
        <authorList>
            <person name="Misner I."/>
            <person name="Blouin N."/>
            <person name="Leonard G."/>
            <person name="Richards T.A."/>
            <person name="Lane C.E."/>
        </authorList>
    </citation>
    <scope>NUCLEOTIDE SEQUENCE [LARGE SCALE GENOMIC DNA]</scope>
    <source>
        <strain evidence="2 3">ATCC 34112</strain>
    </source>
</reference>
<evidence type="ECO:0008006" key="4">
    <source>
        <dbReference type="Google" id="ProtNLM"/>
    </source>
</evidence>
<dbReference type="InterPro" id="IPR007303">
    <property type="entry name" value="TIP41-like"/>
</dbReference>
<gene>
    <name evidence="2" type="ORF">THRCLA_01118</name>
</gene>
<dbReference type="GO" id="GO:0005829">
    <property type="term" value="C:cytosol"/>
    <property type="evidence" value="ECO:0007669"/>
    <property type="project" value="TreeGrafter"/>
</dbReference>
<comment type="caution">
    <text evidence="2">The sequence shown here is derived from an EMBL/GenBank/DDBJ whole genome shotgun (WGS) entry which is preliminary data.</text>
</comment>